<dbReference type="PANTHER" id="PTHR31273">
    <property type="entry name" value="PHOSPHOKETOLASE-RELATED"/>
    <property type="match status" value="1"/>
</dbReference>
<dbReference type="InterPro" id="IPR005593">
    <property type="entry name" value="Xul5P/Fru6P_PKetolase"/>
</dbReference>
<dbReference type="PANTHER" id="PTHR31273:SF0">
    <property type="entry name" value="PHOSPHOKETOLASE-RELATED"/>
    <property type="match status" value="1"/>
</dbReference>
<comment type="cofactor">
    <cofactor evidence="1">
        <name>thiamine diphosphate</name>
        <dbReference type="ChEBI" id="CHEBI:58937"/>
    </cofactor>
</comment>
<dbReference type="Pfam" id="PF09363">
    <property type="entry name" value="XFP_C"/>
    <property type="match status" value="1"/>
</dbReference>
<dbReference type="EC" id="4.1.2.9" evidence="7"/>
<dbReference type="InterPro" id="IPR018970">
    <property type="entry name" value="Xul5P/Fru6P_PKetolase_N"/>
</dbReference>
<dbReference type="Gene3D" id="3.40.50.920">
    <property type="match status" value="1"/>
</dbReference>
<dbReference type="HAMAP" id="MF_01403">
    <property type="entry name" value="Phosphoketolase"/>
    <property type="match status" value="1"/>
</dbReference>
<dbReference type="EMBL" id="VSSQ01004977">
    <property type="protein sequence ID" value="MPM27372.1"/>
    <property type="molecule type" value="Genomic_DNA"/>
</dbReference>
<dbReference type="PROSITE" id="PS60002">
    <property type="entry name" value="PHOSPHOKETOLASE_1"/>
    <property type="match status" value="1"/>
</dbReference>
<dbReference type="SUPFAM" id="SSF52518">
    <property type="entry name" value="Thiamin diphosphate-binding fold (THDP-binding)"/>
    <property type="match status" value="2"/>
</dbReference>
<dbReference type="AlphaFoldDB" id="A0A644YFI9"/>
<comment type="similarity">
    <text evidence="2">Belongs to the XFP family.</text>
</comment>
<dbReference type="InterPro" id="IPR023962">
    <property type="entry name" value="Phosphoketolase"/>
</dbReference>
<reference evidence="7" key="1">
    <citation type="submission" date="2019-08" db="EMBL/GenBank/DDBJ databases">
        <authorList>
            <person name="Kucharzyk K."/>
            <person name="Murdoch R.W."/>
            <person name="Higgins S."/>
            <person name="Loffler F."/>
        </authorList>
    </citation>
    <scope>NUCLEOTIDE SEQUENCE</scope>
</reference>
<protein>
    <submittedName>
        <fullName evidence="7">Xylulose-5-phosphate phosphoketolase</fullName>
        <ecNumber evidence="7">4.1.2.9</ecNumber>
    </submittedName>
</protein>
<dbReference type="Pfam" id="PF09364">
    <property type="entry name" value="XFP_N"/>
    <property type="match status" value="1"/>
</dbReference>
<keyword evidence="3" id="KW-0786">Thiamine pyrophosphate</keyword>
<dbReference type="InterPro" id="IPR009014">
    <property type="entry name" value="Transketo_C/PFOR_II"/>
</dbReference>
<dbReference type="NCBIfam" id="NF003617">
    <property type="entry name" value="PRK05261.1-2"/>
    <property type="match status" value="1"/>
</dbReference>
<comment type="caution">
    <text evidence="7">The sequence shown here is derived from an EMBL/GenBank/DDBJ whole genome shotgun (WGS) entry which is preliminary data.</text>
</comment>
<dbReference type="PIRSF" id="PIRSF017245">
    <property type="entry name" value="Phosphoketolase"/>
    <property type="match status" value="1"/>
</dbReference>
<dbReference type="GO" id="GO:0050193">
    <property type="term" value="F:phosphoketolase activity"/>
    <property type="evidence" value="ECO:0007669"/>
    <property type="project" value="UniProtKB-EC"/>
</dbReference>
<evidence type="ECO:0000259" key="5">
    <source>
        <dbReference type="Pfam" id="PF09363"/>
    </source>
</evidence>
<dbReference type="Pfam" id="PF03894">
    <property type="entry name" value="XFP"/>
    <property type="match status" value="1"/>
</dbReference>
<proteinExistence type="inferred from homology"/>
<dbReference type="GO" id="GO:0005975">
    <property type="term" value="P:carbohydrate metabolic process"/>
    <property type="evidence" value="ECO:0007669"/>
    <property type="project" value="InterPro"/>
</dbReference>
<evidence type="ECO:0000313" key="7">
    <source>
        <dbReference type="EMBL" id="MPM27372.1"/>
    </source>
</evidence>
<dbReference type="InterPro" id="IPR019790">
    <property type="entry name" value="Xul5P/Fru6P_PKetolase_CS"/>
</dbReference>
<name>A0A644YFI9_9ZZZZ</name>
<dbReference type="Gene3D" id="3.40.50.970">
    <property type="match status" value="2"/>
</dbReference>
<sequence length="788" mass="89262">MSECVEKQPLTEDYLKKMDAYWRAANYLAAAQLYLLKNPLLREPLTTDDIKKKIVGHWGTVPGQNFVYVHLNRIIKKYDQDMILLSGPGHGGNFFVANTYLEGTYSEVYPNISRDIEGLQKLCKQFSFPGGIASHVAPETPGSINEGGELGYCLAHAYGAVFDNPDLIAAVTVGDGEAETGPLATSWQGNKFLNPAADGAVLPILHLNGYKISNPTIFARMTHEQLECYFKGCGWKAHFVEGDDPMTMHRLMADTMDEVMGEIKAIQAAARAGDHRWKDWPMIVLRTPKGWTGPKMVDGKQIEGTFRAHQVPISMERPEHLEQLKNWLESYRPWELFDENGRLIPELQALAPTGDRRIGANPHANGGKLRRDLRLPDFRDYAVDVPAPGAVEAQDMIELGGYVRDTFKLNEDAKNFRIFGPDETMSNRLGKVFEVTGRDWNSAAVEGDEFLSADGRVMDSMLSEHMCEGMLEGYLLTGRHGFFASYEAFIRIVDSMCAQHAKWLKTCNELPWRESISSLNLILSSNVWQQDHNGFTHQDPGFLDHIANKKADVVRLYLPPDANCLLSCFDHCIKSRDYVNVLVTSKHPRPQWLTMEQAVKHCTQGVGIWNWASSDQGCEPDVVMACCGDTPTMETLAAVTILRKKMPEIKIRVVNVVDLMKLQPSTEHPHGLSDAEYDALFTTNKPIIFAFHGYHTLIHELTYRRHNRNIHVYGYKEEGTITTPFDMRVQNEVDRFHLVKNVLRYLPELGGRSAHLVQEMNDKLVEHTQYIRKYGVDLPEIRDWKWRG</sequence>
<feature type="domain" description="Xylulose 5-phosphate/Fructose 6-phosphate phosphoketolase C-terminal" evidence="5">
    <location>
        <begin position="586"/>
        <end position="786"/>
    </location>
</feature>
<evidence type="ECO:0000256" key="3">
    <source>
        <dbReference type="ARBA" id="ARBA00023052"/>
    </source>
</evidence>
<keyword evidence="4 7" id="KW-0456">Lyase</keyword>
<evidence type="ECO:0000256" key="2">
    <source>
        <dbReference type="ARBA" id="ARBA00005623"/>
    </source>
</evidence>
<evidence type="ECO:0000256" key="1">
    <source>
        <dbReference type="ARBA" id="ARBA00001964"/>
    </source>
</evidence>
<evidence type="ECO:0000256" key="4">
    <source>
        <dbReference type="ARBA" id="ARBA00023239"/>
    </source>
</evidence>
<dbReference type="InterPro" id="IPR029061">
    <property type="entry name" value="THDP-binding"/>
</dbReference>
<gene>
    <name evidence="7" type="primary">xpkA_2</name>
    <name evidence="7" type="ORF">SDC9_73882</name>
</gene>
<accession>A0A644YFI9</accession>
<dbReference type="NCBIfam" id="NF003619">
    <property type="entry name" value="PRK05261.1-4"/>
    <property type="match status" value="1"/>
</dbReference>
<evidence type="ECO:0000259" key="6">
    <source>
        <dbReference type="Pfam" id="PF09364"/>
    </source>
</evidence>
<feature type="domain" description="Xylulose 5-phosphate/Fructose 6-phosphate phosphoketolase N-terminal" evidence="6">
    <location>
        <begin position="10"/>
        <end position="368"/>
    </location>
</feature>
<dbReference type="InterPro" id="IPR018969">
    <property type="entry name" value="Xul5P/Fru6P_PKetolase_C"/>
</dbReference>
<dbReference type="CDD" id="cd02011">
    <property type="entry name" value="TPP_PK"/>
    <property type="match status" value="1"/>
</dbReference>
<organism evidence="7">
    <name type="scientific">bioreactor metagenome</name>
    <dbReference type="NCBI Taxonomy" id="1076179"/>
    <lineage>
        <taxon>unclassified sequences</taxon>
        <taxon>metagenomes</taxon>
        <taxon>ecological metagenomes</taxon>
    </lineage>
</organism>